<comment type="similarity">
    <text evidence="1">Belongs to the short-chain dehydrogenases/reductases (SDR) family.</text>
</comment>
<dbReference type="Gene3D" id="3.40.50.720">
    <property type="entry name" value="NAD(P)-binding Rossmann-like Domain"/>
    <property type="match status" value="1"/>
</dbReference>
<organism evidence="2 3">
    <name type="scientific">Nothophoma quercina</name>
    <dbReference type="NCBI Taxonomy" id="749835"/>
    <lineage>
        <taxon>Eukaryota</taxon>
        <taxon>Fungi</taxon>
        <taxon>Dikarya</taxon>
        <taxon>Ascomycota</taxon>
        <taxon>Pezizomycotina</taxon>
        <taxon>Dothideomycetes</taxon>
        <taxon>Pleosporomycetidae</taxon>
        <taxon>Pleosporales</taxon>
        <taxon>Pleosporineae</taxon>
        <taxon>Didymellaceae</taxon>
        <taxon>Nothophoma</taxon>
    </lineage>
</organism>
<dbReference type="Pfam" id="PF00106">
    <property type="entry name" value="adh_short"/>
    <property type="match status" value="1"/>
</dbReference>
<proteinExistence type="inferred from homology"/>
<comment type="caution">
    <text evidence="2">The sequence shown here is derived from an EMBL/GenBank/DDBJ whole genome shotgun (WGS) entry which is preliminary data.</text>
</comment>
<protein>
    <recommendedName>
        <fullName evidence="4">NAD(P)-binding protein</fullName>
    </recommendedName>
</protein>
<dbReference type="EMBL" id="JAKIXB020000021">
    <property type="protein sequence ID" value="KAL1599094.1"/>
    <property type="molecule type" value="Genomic_DNA"/>
</dbReference>
<dbReference type="InterPro" id="IPR002347">
    <property type="entry name" value="SDR_fam"/>
</dbReference>
<reference evidence="2 3" key="1">
    <citation type="submission" date="2024-02" db="EMBL/GenBank/DDBJ databases">
        <title>De novo assembly and annotation of 12 fungi associated with fruit tree decline syndrome in Ontario, Canada.</title>
        <authorList>
            <person name="Sulman M."/>
            <person name="Ellouze W."/>
            <person name="Ilyukhin E."/>
        </authorList>
    </citation>
    <scope>NUCLEOTIDE SEQUENCE [LARGE SCALE GENOMIC DNA]</scope>
    <source>
        <strain evidence="2 3">M97-236</strain>
    </source>
</reference>
<keyword evidence="3" id="KW-1185">Reference proteome</keyword>
<dbReference type="PRINTS" id="PR00081">
    <property type="entry name" value="GDHRDH"/>
</dbReference>
<dbReference type="PANTHER" id="PTHR42820">
    <property type="entry name" value="SHORT-CHAIN DEHYDROGENASE REDUCTASE"/>
    <property type="match status" value="1"/>
</dbReference>
<dbReference type="PRINTS" id="PR00080">
    <property type="entry name" value="SDRFAMILY"/>
</dbReference>
<dbReference type="PANTHER" id="PTHR42820:SF1">
    <property type="entry name" value="SHORT-CHAIN DEHYDROGENASE_REDUCTASE FAMILY PROTEIN"/>
    <property type="match status" value="1"/>
</dbReference>
<evidence type="ECO:0008006" key="4">
    <source>
        <dbReference type="Google" id="ProtNLM"/>
    </source>
</evidence>
<evidence type="ECO:0000313" key="3">
    <source>
        <dbReference type="Proteomes" id="UP001521222"/>
    </source>
</evidence>
<evidence type="ECO:0000313" key="2">
    <source>
        <dbReference type="EMBL" id="KAL1599094.1"/>
    </source>
</evidence>
<dbReference type="InterPro" id="IPR036291">
    <property type="entry name" value="NAD(P)-bd_dom_sf"/>
</dbReference>
<dbReference type="CDD" id="cd05233">
    <property type="entry name" value="SDR_c"/>
    <property type="match status" value="1"/>
</dbReference>
<name>A0ABR3R3U9_9PLEO</name>
<accession>A0ABR3R3U9</accession>
<dbReference type="Proteomes" id="UP001521222">
    <property type="component" value="Unassembled WGS sequence"/>
</dbReference>
<gene>
    <name evidence="2" type="ORF">SLS59_006546</name>
</gene>
<sequence>MSGRLANKVAVITGASSGIGRAISLAFASHGATIVCSDLREEARTPGPSGDPDSSQASTVSAIKEAGGTAIFIKCDTTKASEVEALVKTAVEKYGRLDIMVNNAGIAVESGSLHGPRPVWDYEESAFETTLSVNVKGVFHGIKYAAQIMKDQAPLPNGDRGWIINLASVFGLGGGPNSSGYITSKHAVMGLTKAAAWDYGVYGADLGG</sequence>
<evidence type="ECO:0000256" key="1">
    <source>
        <dbReference type="RuleBase" id="RU000363"/>
    </source>
</evidence>
<dbReference type="SUPFAM" id="SSF51735">
    <property type="entry name" value="NAD(P)-binding Rossmann-fold domains"/>
    <property type="match status" value="1"/>
</dbReference>